<dbReference type="PANTHER" id="PTHR38701">
    <property type="entry name" value="CHROMOSOME 8, WHOLE GENOME SHOTGUN SEQUENCE"/>
    <property type="match status" value="1"/>
</dbReference>
<feature type="compositionally biased region" description="Polar residues" evidence="1">
    <location>
        <begin position="1"/>
        <end position="21"/>
    </location>
</feature>
<dbReference type="PANTHER" id="PTHR38701:SF1">
    <property type="entry name" value="UP-REGULATED DURING SEPTATION PROTEIN 1 DOMAIN-CONTAINING PROTEIN"/>
    <property type="match status" value="1"/>
</dbReference>
<feature type="compositionally biased region" description="Low complexity" evidence="1">
    <location>
        <begin position="64"/>
        <end position="82"/>
    </location>
</feature>
<sequence>MNTTRPSSRNQQQSMVSNGNTAPPRRAKVASAAQMNISTVSYPAKPVSLVGSNVGTGSRGPTVSSGYSNPNSGFNSNSNTTPSRLATVRMRSSNSVATTASFRNTSGTSTVGGGGGAPSNVGKIRRDNGSVTSDEGTVSEDSDRAGDEMQLLSGGQAGVVGGTNLPYGAASRQSSATGSIHSLSQAGPKVAGSTVGRHRSASSNVGMSNGNNNGGSVVGSTVSTTTLAKPMRMAAGASIKADHNYIPSSGSTAGSAIGSNTTAASSLTNAPSTSIPSWTTVSSSSSHLGVGTRHGLTASRNGDDAGSIVSMSSAMSNSVIRSAKPTSASAAAAASKLVEENRRQEEAARTRRKIADLEISNASLLSINQTLEATIQKQASEVQELKARMQSAQYGDFGYTSADLVLAQSVEAIELTEAEKQDDLTFKRLCLTIEQMVNEAKHALDQSMKPAGVKVLTLYDMYEKEVMEEAEGPEDDEAEESMRSFVQDEDDTASRSIEVLNQGEGEDQGAQDQQDIVQEQKRDSRQGMLSSATKMVSSASLNDKSLTMVS</sequence>
<organism evidence="2 3">
    <name type="scientific">Mortierella polycephala</name>
    <dbReference type="NCBI Taxonomy" id="41804"/>
    <lineage>
        <taxon>Eukaryota</taxon>
        <taxon>Fungi</taxon>
        <taxon>Fungi incertae sedis</taxon>
        <taxon>Mucoromycota</taxon>
        <taxon>Mortierellomycotina</taxon>
        <taxon>Mortierellomycetes</taxon>
        <taxon>Mortierellales</taxon>
        <taxon>Mortierellaceae</taxon>
        <taxon>Mortierella</taxon>
    </lineage>
</organism>
<protein>
    <submittedName>
        <fullName evidence="2">Uncharacterized protein</fullName>
    </submittedName>
</protein>
<evidence type="ECO:0000256" key="1">
    <source>
        <dbReference type="SAM" id="MobiDB-lite"/>
    </source>
</evidence>
<gene>
    <name evidence="2" type="ORF">BG011_000600</name>
</gene>
<feature type="compositionally biased region" description="Low complexity" evidence="1">
    <location>
        <begin position="251"/>
        <end position="286"/>
    </location>
</feature>
<evidence type="ECO:0000313" key="3">
    <source>
        <dbReference type="Proteomes" id="UP000726737"/>
    </source>
</evidence>
<feature type="region of interest" description="Disordered" evidence="1">
    <location>
        <begin position="53"/>
        <end position="82"/>
    </location>
</feature>
<feature type="region of interest" description="Disordered" evidence="1">
    <location>
        <begin position="1"/>
        <end position="29"/>
    </location>
</feature>
<keyword evidence="3" id="KW-1185">Reference proteome</keyword>
<reference evidence="2" key="1">
    <citation type="journal article" date="2020" name="Fungal Divers.">
        <title>Resolving the Mortierellaceae phylogeny through synthesis of multi-gene phylogenetics and phylogenomics.</title>
        <authorList>
            <person name="Vandepol N."/>
            <person name="Liber J."/>
            <person name="Desiro A."/>
            <person name="Na H."/>
            <person name="Kennedy M."/>
            <person name="Barry K."/>
            <person name="Grigoriev I.V."/>
            <person name="Miller A.N."/>
            <person name="O'Donnell K."/>
            <person name="Stajich J.E."/>
            <person name="Bonito G."/>
        </authorList>
    </citation>
    <scope>NUCLEOTIDE SEQUENCE</scope>
    <source>
        <strain evidence="2">KOD948</strain>
    </source>
</reference>
<feature type="region of interest" description="Disordered" evidence="1">
    <location>
        <begin position="94"/>
        <end position="144"/>
    </location>
</feature>
<proteinExistence type="predicted"/>
<feature type="compositionally biased region" description="Polar residues" evidence="1">
    <location>
        <begin position="53"/>
        <end position="63"/>
    </location>
</feature>
<accession>A0A9P6TVR5</accession>
<name>A0A9P6TVR5_9FUNG</name>
<feature type="compositionally biased region" description="Polar residues" evidence="1">
    <location>
        <begin position="94"/>
        <end position="103"/>
    </location>
</feature>
<dbReference type="AlphaFoldDB" id="A0A9P6TVR5"/>
<feature type="region of interest" description="Disordered" evidence="1">
    <location>
        <begin position="467"/>
        <end position="550"/>
    </location>
</feature>
<dbReference type="EMBL" id="JAAAJA010001128">
    <property type="protein sequence ID" value="KAG0248033.1"/>
    <property type="molecule type" value="Genomic_DNA"/>
</dbReference>
<evidence type="ECO:0000313" key="2">
    <source>
        <dbReference type="EMBL" id="KAG0248033.1"/>
    </source>
</evidence>
<dbReference type="Proteomes" id="UP000726737">
    <property type="component" value="Unassembled WGS sequence"/>
</dbReference>
<dbReference type="OrthoDB" id="2555519at2759"/>
<feature type="compositionally biased region" description="Acidic residues" evidence="1">
    <location>
        <begin position="468"/>
        <end position="479"/>
    </location>
</feature>
<feature type="compositionally biased region" description="Low complexity" evidence="1">
    <location>
        <begin position="202"/>
        <end position="211"/>
    </location>
</feature>
<feature type="region of interest" description="Disordered" evidence="1">
    <location>
        <begin position="251"/>
        <end position="302"/>
    </location>
</feature>
<feature type="region of interest" description="Disordered" evidence="1">
    <location>
        <begin position="180"/>
        <end position="217"/>
    </location>
</feature>
<feature type="compositionally biased region" description="Polar residues" evidence="1">
    <location>
        <begin position="527"/>
        <end position="550"/>
    </location>
</feature>
<comment type="caution">
    <text evidence="2">The sequence shown here is derived from an EMBL/GenBank/DDBJ whole genome shotgun (WGS) entry which is preliminary data.</text>
</comment>